<dbReference type="EMBL" id="CAJHCP010000014">
    <property type="protein sequence ID" value="CAD6555404.1"/>
    <property type="molecule type" value="Genomic_DNA"/>
</dbReference>
<name>A0ABM8P3F6_9BURK</name>
<accession>A0ABM8P3F6</accession>
<dbReference type="Proteomes" id="UP000598032">
    <property type="component" value="Unassembled WGS sequence"/>
</dbReference>
<organism evidence="1 2">
    <name type="scientific">Paraburkholderia metrosideri</name>
    <dbReference type="NCBI Taxonomy" id="580937"/>
    <lineage>
        <taxon>Bacteria</taxon>
        <taxon>Pseudomonadati</taxon>
        <taxon>Pseudomonadota</taxon>
        <taxon>Betaproteobacteria</taxon>
        <taxon>Burkholderiales</taxon>
        <taxon>Burkholderiaceae</taxon>
        <taxon>Paraburkholderia</taxon>
    </lineage>
</organism>
<protein>
    <recommendedName>
        <fullName evidence="3">Transposase</fullName>
    </recommendedName>
</protein>
<comment type="caution">
    <text evidence="1">The sequence shown here is derived from an EMBL/GenBank/DDBJ whole genome shotgun (WGS) entry which is preliminary data.</text>
</comment>
<gene>
    <name evidence="1" type="ORF">LMG28140_05690</name>
</gene>
<evidence type="ECO:0000313" key="1">
    <source>
        <dbReference type="EMBL" id="CAD6555404.1"/>
    </source>
</evidence>
<evidence type="ECO:0000313" key="2">
    <source>
        <dbReference type="Proteomes" id="UP000598032"/>
    </source>
</evidence>
<evidence type="ECO:0008006" key="3">
    <source>
        <dbReference type="Google" id="ProtNLM"/>
    </source>
</evidence>
<proteinExistence type="predicted"/>
<sequence>MQDALTQTSTKISALRAFIASIRLCAVVTEISPPLFHVWMGHDPSKNRVEHRFFR</sequence>
<keyword evidence="2" id="KW-1185">Reference proteome</keyword>
<reference evidence="1 2" key="1">
    <citation type="submission" date="2020-10" db="EMBL/GenBank/DDBJ databases">
        <authorList>
            <person name="Peeters C."/>
        </authorList>
    </citation>
    <scope>NUCLEOTIDE SEQUENCE [LARGE SCALE GENOMIC DNA]</scope>
    <source>
        <strain evidence="1 2">LMG 28140</strain>
    </source>
</reference>